<dbReference type="Proteomes" id="UP000054563">
    <property type="component" value="Unassembled WGS sequence"/>
</dbReference>
<name>A0A0J8RE30_COCIT</name>
<dbReference type="AlphaFoldDB" id="A0A0J8RE30"/>
<reference evidence="3" key="1">
    <citation type="journal article" date="2010" name="Genome Res.">
        <title>Population genomic sequencing of Coccidioides fungi reveals recent hybridization and transposon control.</title>
        <authorList>
            <person name="Neafsey D.E."/>
            <person name="Barker B.M."/>
            <person name="Sharpton T.J."/>
            <person name="Stajich J.E."/>
            <person name="Park D.J."/>
            <person name="Whiston E."/>
            <person name="Hung C.-Y."/>
            <person name="McMahan C."/>
            <person name="White J."/>
            <person name="Sykes S."/>
            <person name="Heiman D."/>
            <person name="Young S."/>
            <person name="Zeng Q."/>
            <person name="Abouelleil A."/>
            <person name="Aftuck L."/>
            <person name="Bessette D."/>
            <person name="Brown A."/>
            <person name="FitzGerald M."/>
            <person name="Lui A."/>
            <person name="Macdonald J.P."/>
            <person name="Priest M."/>
            <person name="Orbach M.J."/>
            <person name="Galgiani J.N."/>
            <person name="Kirkland T.N."/>
            <person name="Cole G.T."/>
            <person name="Birren B.W."/>
            <person name="Henn M.R."/>
            <person name="Taylor J.W."/>
            <person name="Rounsley S.D."/>
        </authorList>
    </citation>
    <scope>NUCLEOTIDE SEQUENCE [LARGE SCALE GENOMIC DNA]</scope>
    <source>
        <strain evidence="3">H538.4</strain>
    </source>
</reference>
<feature type="signal peptide" evidence="1">
    <location>
        <begin position="1"/>
        <end position="20"/>
    </location>
</feature>
<dbReference type="PANTHER" id="PTHR39603">
    <property type="entry name" value="CYANOVIRIN-N DOMAIN-CONTAINING PROTEIN"/>
    <property type="match status" value="1"/>
</dbReference>
<evidence type="ECO:0000313" key="2">
    <source>
        <dbReference type="EMBL" id="KMU82836.1"/>
    </source>
</evidence>
<dbReference type="PANTHER" id="PTHR39603:SF1">
    <property type="entry name" value="CYANOVIRIN-N DOMAIN-CONTAINING PROTEIN"/>
    <property type="match status" value="1"/>
</dbReference>
<keyword evidence="1" id="KW-0732">Signal</keyword>
<evidence type="ECO:0008006" key="4">
    <source>
        <dbReference type="Google" id="ProtNLM"/>
    </source>
</evidence>
<organism evidence="2 3">
    <name type="scientific">Coccidioides immitis H538.4</name>
    <dbReference type="NCBI Taxonomy" id="396776"/>
    <lineage>
        <taxon>Eukaryota</taxon>
        <taxon>Fungi</taxon>
        <taxon>Dikarya</taxon>
        <taxon>Ascomycota</taxon>
        <taxon>Pezizomycotina</taxon>
        <taxon>Eurotiomycetes</taxon>
        <taxon>Eurotiomycetidae</taxon>
        <taxon>Onygenales</taxon>
        <taxon>Onygenaceae</taxon>
        <taxon>Coccidioides</taxon>
    </lineage>
</organism>
<gene>
    <name evidence="2" type="ORF">CIHG_00619</name>
</gene>
<protein>
    <recommendedName>
        <fullName evidence="4">Killer toxin Kp4 domain-containing protein</fullName>
    </recommendedName>
</protein>
<dbReference type="EMBL" id="DS016981">
    <property type="protein sequence ID" value="KMU82836.1"/>
    <property type="molecule type" value="Genomic_DNA"/>
</dbReference>
<evidence type="ECO:0000313" key="3">
    <source>
        <dbReference type="Proteomes" id="UP000054563"/>
    </source>
</evidence>
<feature type="chain" id="PRO_5005308046" description="Killer toxin Kp4 domain-containing protein" evidence="1">
    <location>
        <begin position="21"/>
        <end position="156"/>
    </location>
</feature>
<dbReference type="VEuPathDB" id="FungiDB:CIHG_00619"/>
<evidence type="ECO:0000256" key="1">
    <source>
        <dbReference type="SAM" id="SignalP"/>
    </source>
</evidence>
<proteinExistence type="predicted"/>
<dbReference type="STRING" id="396776.A0A0J8RE30"/>
<accession>A0A0J8RE30</accession>
<sequence length="156" mass="16198">MVKFTLLALAASLLFAVGQAATAGPGVLDHDMDPPTDVQQNDGDVHALFDNHCYPRREATPGKVGGAVDCTNYLKRLRTKECRARKGGTIMCRSGGTIVKGFPNNANTASSYCRDVATAVVWVLDHCPACGGSDCDVAGIAAAGGNGYLVIKVSGI</sequence>
<dbReference type="eggNOG" id="ENOG502SZFF">
    <property type="taxonomic scope" value="Eukaryota"/>
</dbReference>